<sequence length="211" mass="23099">MFGWGRRRERRTQADEEDALVEDDGHVAADVEIGGPYDVADAPSDEVERLDLGSVRLPVPEGSQLQVEVDPAGPVRAVHLLTHVGRLTVSAFAAPKTSELWQEVRKELGEQLRSDGAKVRVEDGEWGPELMADTSQAVLRFVGVDGPRWLLRGVAAASAENIDACGKLLYALIDETVVVRGAEPMPVRTPLPIELPEEIARHIEQAQEQDE</sequence>
<name>A0AAE3ZFT1_9ACTN</name>
<dbReference type="InterPro" id="IPR022183">
    <property type="entry name" value="DUF3710"/>
</dbReference>
<keyword evidence="3" id="KW-1185">Reference proteome</keyword>
<dbReference type="Proteomes" id="UP001180845">
    <property type="component" value="Unassembled WGS sequence"/>
</dbReference>
<evidence type="ECO:0000313" key="3">
    <source>
        <dbReference type="Proteomes" id="UP001180845"/>
    </source>
</evidence>
<gene>
    <name evidence="2" type="ORF">JOF55_003346</name>
</gene>
<dbReference type="Pfam" id="PF12502">
    <property type="entry name" value="DUF3710"/>
    <property type="match status" value="1"/>
</dbReference>
<protein>
    <recommendedName>
        <fullName evidence="4">DUF3710 domain-containing protein</fullName>
    </recommendedName>
</protein>
<feature type="compositionally biased region" description="Basic residues" evidence="1">
    <location>
        <begin position="1"/>
        <end position="10"/>
    </location>
</feature>
<reference evidence="2" key="1">
    <citation type="submission" date="2023-07" db="EMBL/GenBank/DDBJ databases">
        <title>Sequencing the genomes of 1000 actinobacteria strains.</title>
        <authorList>
            <person name="Klenk H.-P."/>
        </authorList>
    </citation>
    <scope>NUCLEOTIDE SEQUENCE</scope>
    <source>
        <strain evidence="2">DSM 45977</strain>
    </source>
</reference>
<proteinExistence type="predicted"/>
<dbReference type="RefSeq" id="WP_310275287.1">
    <property type="nucleotide sequence ID" value="NZ_JAVDXW010000001.1"/>
</dbReference>
<evidence type="ECO:0000256" key="1">
    <source>
        <dbReference type="SAM" id="MobiDB-lite"/>
    </source>
</evidence>
<accession>A0AAE3ZFT1</accession>
<evidence type="ECO:0008006" key="4">
    <source>
        <dbReference type="Google" id="ProtNLM"/>
    </source>
</evidence>
<comment type="caution">
    <text evidence="2">The sequence shown here is derived from an EMBL/GenBank/DDBJ whole genome shotgun (WGS) entry which is preliminary data.</text>
</comment>
<dbReference type="EMBL" id="JAVDXW010000001">
    <property type="protein sequence ID" value="MDR7303165.1"/>
    <property type="molecule type" value="Genomic_DNA"/>
</dbReference>
<dbReference type="AlphaFoldDB" id="A0AAE3ZFT1"/>
<evidence type="ECO:0000313" key="2">
    <source>
        <dbReference type="EMBL" id="MDR7303165.1"/>
    </source>
</evidence>
<organism evidence="2 3">
    <name type="scientific">Haloactinomyces albus</name>
    <dbReference type="NCBI Taxonomy" id="1352928"/>
    <lineage>
        <taxon>Bacteria</taxon>
        <taxon>Bacillati</taxon>
        <taxon>Actinomycetota</taxon>
        <taxon>Actinomycetes</taxon>
        <taxon>Actinopolysporales</taxon>
        <taxon>Actinopolysporaceae</taxon>
        <taxon>Haloactinomyces</taxon>
    </lineage>
</organism>
<feature type="region of interest" description="Disordered" evidence="1">
    <location>
        <begin position="1"/>
        <end position="25"/>
    </location>
</feature>